<dbReference type="EMBL" id="VDUZ01000071">
    <property type="protein sequence ID" value="TXL69825.1"/>
    <property type="molecule type" value="Genomic_DNA"/>
</dbReference>
<evidence type="ECO:0000256" key="2">
    <source>
        <dbReference type="ARBA" id="ARBA00011741"/>
    </source>
</evidence>
<comment type="subunit">
    <text evidence="2">Monomer. Interacts with PqqE.</text>
</comment>
<name>A0A5C8P928_9HYPH</name>
<organism evidence="4 5">
    <name type="scientific">Vineibacter terrae</name>
    <dbReference type="NCBI Taxonomy" id="2586908"/>
    <lineage>
        <taxon>Bacteria</taxon>
        <taxon>Pseudomonadati</taxon>
        <taxon>Pseudomonadota</taxon>
        <taxon>Alphaproteobacteria</taxon>
        <taxon>Hyphomicrobiales</taxon>
        <taxon>Vineibacter</taxon>
    </lineage>
</organism>
<gene>
    <name evidence="4" type="primary">pqqD</name>
    <name evidence="4" type="ORF">FHP25_37350</name>
</gene>
<dbReference type="Proteomes" id="UP000321638">
    <property type="component" value="Unassembled WGS sequence"/>
</dbReference>
<dbReference type="InterPro" id="IPR041881">
    <property type="entry name" value="PqqD_sf"/>
</dbReference>
<accession>A0A5C8P928</accession>
<comment type="pathway">
    <text evidence="1">Cofactor biosynthesis; pyrroloquinoline quinone biosynthesis.</text>
</comment>
<keyword evidence="5" id="KW-1185">Reference proteome</keyword>
<protein>
    <submittedName>
        <fullName evidence="4">Pyrroloquinoline quinone biosynthesis peptide chaperone PqqD</fullName>
    </submittedName>
</protein>
<dbReference type="NCBIfam" id="TIGR03859">
    <property type="entry name" value="PQQ_PqqD"/>
    <property type="match status" value="1"/>
</dbReference>
<dbReference type="Gene3D" id="1.10.10.1150">
    <property type="entry name" value="Coenzyme PQQ synthesis protein D (PqqD)"/>
    <property type="match status" value="1"/>
</dbReference>
<dbReference type="UniPathway" id="UPA00539"/>
<dbReference type="OrthoDB" id="7995890at2"/>
<dbReference type="GO" id="GO:0048038">
    <property type="term" value="F:quinone binding"/>
    <property type="evidence" value="ECO:0007669"/>
    <property type="project" value="InterPro"/>
</dbReference>
<dbReference type="Pfam" id="PF05402">
    <property type="entry name" value="PqqD"/>
    <property type="match status" value="1"/>
</dbReference>
<dbReference type="InterPro" id="IPR008792">
    <property type="entry name" value="PQQD"/>
</dbReference>
<evidence type="ECO:0000256" key="3">
    <source>
        <dbReference type="ARBA" id="ARBA00022905"/>
    </source>
</evidence>
<sequence length="96" mass="10300">MSAPLSADSRPALVAHARLQRDTARERWVVQAPERLFVLDEVAHAVLSRCSGTASVAQIAAELGAEFDAPVEEIRGDVLALLQDLADKGIVRDQPA</sequence>
<reference evidence="4 5" key="1">
    <citation type="submission" date="2019-06" db="EMBL/GenBank/DDBJ databases">
        <title>New taxonomy in bacterial strain CC-CFT640, isolated from vineyard.</title>
        <authorList>
            <person name="Lin S.-Y."/>
            <person name="Tsai C.-F."/>
            <person name="Young C.-C."/>
        </authorList>
    </citation>
    <scope>NUCLEOTIDE SEQUENCE [LARGE SCALE GENOMIC DNA]</scope>
    <source>
        <strain evidence="4 5">CC-CFT640</strain>
    </source>
</reference>
<evidence type="ECO:0000313" key="4">
    <source>
        <dbReference type="EMBL" id="TXL69825.1"/>
    </source>
</evidence>
<dbReference type="AlphaFoldDB" id="A0A5C8P928"/>
<evidence type="ECO:0000256" key="1">
    <source>
        <dbReference type="ARBA" id="ARBA00004886"/>
    </source>
</evidence>
<dbReference type="InterPro" id="IPR022479">
    <property type="entry name" value="PqqD_bac"/>
</dbReference>
<keyword evidence="3" id="KW-0884">PQQ biosynthesis</keyword>
<comment type="caution">
    <text evidence="4">The sequence shown here is derived from an EMBL/GenBank/DDBJ whole genome shotgun (WGS) entry which is preliminary data.</text>
</comment>
<dbReference type="GO" id="GO:0018189">
    <property type="term" value="P:pyrroloquinoline quinone biosynthetic process"/>
    <property type="evidence" value="ECO:0007669"/>
    <property type="project" value="UniProtKB-UniPathway"/>
</dbReference>
<evidence type="ECO:0000313" key="5">
    <source>
        <dbReference type="Proteomes" id="UP000321638"/>
    </source>
</evidence>
<proteinExistence type="predicted"/>